<dbReference type="AlphaFoldDB" id="A0A6L7IMX8"/>
<dbReference type="EMBL" id="CP063310">
    <property type="protein sequence ID" value="QOS68432.1"/>
    <property type="molecule type" value="Genomic_DNA"/>
</dbReference>
<dbReference type="PANTHER" id="PTHR33744">
    <property type="entry name" value="CARBOHYDRATE DIACID REGULATOR"/>
    <property type="match status" value="1"/>
</dbReference>
<name>A0A6L7IMX8_9ACTN</name>
<reference evidence="2 3" key="1">
    <citation type="submission" date="2020-10" db="EMBL/GenBank/DDBJ databases">
        <title>Eggerthella sp. nov., isolated from human feces.</title>
        <authorList>
            <person name="Yajun G."/>
        </authorList>
    </citation>
    <scope>NUCLEOTIDE SEQUENCE [LARGE SCALE GENOMIC DNA]</scope>
    <source>
        <strain evidence="2 3">HF-1101</strain>
    </source>
</reference>
<dbReference type="Proteomes" id="UP000478463">
    <property type="component" value="Chromosome"/>
</dbReference>
<accession>A0A6L7IMX8</accession>
<protein>
    <submittedName>
        <fullName evidence="2">Helix-turn-helix domain-containing protein</fullName>
    </submittedName>
</protein>
<dbReference type="InterPro" id="IPR025736">
    <property type="entry name" value="PucR_C-HTH_dom"/>
</dbReference>
<dbReference type="InterPro" id="IPR042070">
    <property type="entry name" value="PucR_C-HTH_sf"/>
</dbReference>
<dbReference type="KEGG" id="egd:GS424_000720"/>
<proteinExistence type="predicted"/>
<feature type="domain" description="PucR C-terminal helix-turn-helix" evidence="1">
    <location>
        <begin position="340"/>
        <end position="398"/>
    </location>
</feature>
<gene>
    <name evidence="2" type="ORF">GS424_000720</name>
</gene>
<evidence type="ECO:0000259" key="1">
    <source>
        <dbReference type="Pfam" id="PF13556"/>
    </source>
</evidence>
<dbReference type="Pfam" id="PF13556">
    <property type="entry name" value="HTH_30"/>
    <property type="match status" value="1"/>
</dbReference>
<sequence length="403" mass="45240">MSMLSIRAESTLLPMVYECVDMQQFIDAAAALIGTPIRFSPDNDLELAFTSPGYPASDIDDIRQLLADDELAFHTFLDVVRKADSQGKPIYLFDGNEIGGDVGNGRVEKIFCNIAIGTRYYGNLSIPRADIPLETVDGDLVATIAHLVALMCAAHGVGGFERTNEDAFRALLFGAVTNSAQLALRVRDWKAYENREWRMICVALPEDRPESYLRSAIQRIFLDSPVVSKGKTINVLFDIADGDIDSSTEDKLRELAYSFKTVVLVSGSFDDVLSCLDVHSCMQSFPQMRDPEPGMLVSCDRYKEFSLFWYSKLPPHELERLMHPAILAMSRYDEKNGTEYLKTLRTYAESNKNVVETAANLSVHANTVNYRVKRMRELFGIDLSDADTLFEVMLAFRLRDFIG</sequence>
<organism evidence="2 3">
    <name type="scientific">Eggerthella guodeyinii</name>
    <dbReference type="NCBI Taxonomy" id="2690837"/>
    <lineage>
        <taxon>Bacteria</taxon>
        <taxon>Bacillati</taxon>
        <taxon>Actinomycetota</taxon>
        <taxon>Coriobacteriia</taxon>
        <taxon>Eggerthellales</taxon>
        <taxon>Eggerthellaceae</taxon>
        <taxon>Eggerthella</taxon>
    </lineage>
</organism>
<dbReference type="Gene3D" id="1.10.10.2840">
    <property type="entry name" value="PucR C-terminal helix-turn-helix domain"/>
    <property type="match status" value="1"/>
</dbReference>
<evidence type="ECO:0000313" key="3">
    <source>
        <dbReference type="Proteomes" id="UP000478463"/>
    </source>
</evidence>
<evidence type="ECO:0000313" key="2">
    <source>
        <dbReference type="EMBL" id="QOS68432.1"/>
    </source>
</evidence>
<dbReference type="InterPro" id="IPR051448">
    <property type="entry name" value="CdaR-like_regulators"/>
</dbReference>
<dbReference type="PANTHER" id="PTHR33744:SF1">
    <property type="entry name" value="DNA-BINDING TRANSCRIPTIONAL ACTIVATOR ADER"/>
    <property type="match status" value="1"/>
</dbReference>
<dbReference type="RefSeq" id="WP_160940711.1">
    <property type="nucleotide sequence ID" value="NZ_CP063310.1"/>
</dbReference>